<gene>
    <name evidence="2" type="ORF">Bpfe_031531</name>
</gene>
<dbReference type="InterPro" id="IPR022655">
    <property type="entry name" value="DUF1553"/>
</dbReference>
<feature type="domain" description="DUF1553" evidence="1">
    <location>
        <begin position="329"/>
        <end position="466"/>
    </location>
</feature>
<evidence type="ECO:0000259" key="1">
    <source>
        <dbReference type="Pfam" id="PF07587"/>
    </source>
</evidence>
<comment type="caution">
    <text evidence="2">The sequence shown here is derived from an EMBL/GenBank/DDBJ whole genome shotgun (WGS) entry which is preliminary data.</text>
</comment>
<sequence length="496" mass="55651">MQEYYQLYAIFNQTQDADRYDDSPRIDIVAPEQQIALAETRKRLTTAITELQLAKEEAAFAANNGKSLWQKLIPQTITSKEGATLKPQENGTVVSVDKAPERDLYTITANVPPGKYTALRIEALLAPFEDGQLGVGRNPNDPNFVLSEIELSIHTDPAQPQKVKLTNPIADFAQQGWPVIAAIDGDEKTGWAISPQQRESHQAIFKFEQPLELKAQTPVQVTLNQQYGNRLILSRFRLSLSSQDPQTLKTEFDSERIRAAQQHIKDVQKELDTMQEQIAHLPIMRELAENQRRQTKIHQRGNFLDPGNDVSPAILTAFHKAPTTDKVDRIAVARWLVSADNPLTPRVWSNRIWSRLFGLGIVETEEDFGALGAQPSNQPLLDWLAAEFRDNGWSTKKLLKSIVMSRAYRQSSHTSPELRQLDPRNAYISRGARFRLTAEVVRDQALQVSGLLSTKTGGQAVMPPPTCRPMAFHLQRQKTGLMLKGKIAFAVVSIPT</sequence>
<dbReference type="AlphaFoldDB" id="A0AAD8ETQ5"/>
<proteinExistence type="predicted"/>
<dbReference type="Pfam" id="PF07587">
    <property type="entry name" value="PSD1"/>
    <property type="match status" value="1"/>
</dbReference>
<dbReference type="EMBL" id="JASAOG010000491">
    <property type="protein sequence ID" value="KAK0038752.1"/>
    <property type="molecule type" value="Genomic_DNA"/>
</dbReference>
<accession>A0AAD8ETQ5</accession>
<reference evidence="2" key="2">
    <citation type="submission" date="2023-04" db="EMBL/GenBank/DDBJ databases">
        <authorList>
            <person name="Bu L."/>
            <person name="Lu L."/>
            <person name="Laidemitt M.R."/>
            <person name="Zhang S.M."/>
            <person name="Mutuku M."/>
            <person name="Mkoji G."/>
            <person name="Steinauer M."/>
            <person name="Loker E.S."/>
        </authorList>
    </citation>
    <scope>NUCLEOTIDE SEQUENCE</scope>
    <source>
        <strain evidence="2">KasaAsao</strain>
        <tissue evidence="2">Whole Snail</tissue>
    </source>
</reference>
<dbReference type="Proteomes" id="UP001233172">
    <property type="component" value="Unassembled WGS sequence"/>
</dbReference>
<keyword evidence="3" id="KW-1185">Reference proteome</keyword>
<organism evidence="2 3">
    <name type="scientific">Biomphalaria pfeifferi</name>
    <name type="common">Bloodfluke planorb</name>
    <name type="synonym">Freshwater snail</name>
    <dbReference type="NCBI Taxonomy" id="112525"/>
    <lineage>
        <taxon>Eukaryota</taxon>
        <taxon>Metazoa</taxon>
        <taxon>Spiralia</taxon>
        <taxon>Lophotrochozoa</taxon>
        <taxon>Mollusca</taxon>
        <taxon>Gastropoda</taxon>
        <taxon>Heterobranchia</taxon>
        <taxon>Euthyneura</taxon>
        <taxon>Panpulmonata</taxon>
        <taxon>Hygrophila</taxon>
        <taxon>Lymnaeoidea</taxon>
        <taxon>Planorbidae</taxon>
        <taxon>Biomphalaria</taxon>
    </lineage>
</organism>
<reference evidence="2" key="1">
    <citation type="journal article" date="2023" name="PLoS Negl. Trop. Dis.">
        <title>A genome sequence for Biomphalaria pfeifferi, the major vector snail for the human-infecting parasite Schistosoma mansoni.</title>
        <authorList>
            <person name="Bu L."/>
            <person name="Lu L."/>
            <person name="Laidemitt M.R."/>
            <person name="Zhang S.M."/>
            <person name="Mutuku M."/>
            <person name="Mkoji G."/>
            <person name="Steinauer M."/>
            <person name="Loker E.S."/>
        </authorList>
    </citation>
    <scope>NUCLEOTIDE SEQUENCE</scope>
    <source>
        <strain evidence="2">KasaAsao</strain>
    </source>
</reference>
<dbReference type="PANTHER" id="PTHR35889">
    <property type="entry name" value="CYCLOINULO-OLIGOSACCHARIDE FRUCTANOTRANSFERASE-RELATED"/>
    <property type="match status" value="1"/>
</dbReference>
<evidence type="ECO:0000313" key="2">
    <source>
        <dbReference type="EMBL" id="KAK0038752.1"/>
    </source>
</evidence>
<dbReference type="PANTHER" id="PTHR35889:SF3">
    <property type="entry name" value="F-BOX DOMAIN-CONTAINING PROTEIN"/>
    <property type="match status" value="1"/>
</dbReference>
<protein>
    <submittedName>
        <fullName evidence="2">DUF1549 domain-containing protein</fullName>
    </submittedName>
</protein>
<name>A0AAD8ETQ5_BIOPF</name>
<evidence type="ECO:0000313" key="3">
    <source>
        <dbReference type="Proteomes" id="UP001233172"/>
    </source>
</evidence>